<reference evidence="2 3" key="1">
    <citation type="journal article" date="2019" name="Nat. Ecol. Evol.">
        <title>Megaphylogeny resolves global patterns of mushroom evolution.</title>
        <authorList>
            <person name="Varga T."/>
            <person name="Krizsan K."/>
            <person name="Foldi C."/>
            <person name="Dima B."/>
            <person name="Sanchez-Garcia M."/>
            <person name="Sanchez-Ramirez S."/>
            <person name="Szollosi G.J."/>
            <person name="Szarkandi J.G."/>
            <person name="Papp V."/>
            <person name="Albert L."/>
            <person name="Andreopoulos W."/>
            <person name="Angelini C."/>
            <person name="Antonin V."/>
            <person name="Barry K.W."/>
            <person name="Bougher N.L."/>
            <person name="Buchanan P."/>
            <person name="Buyck B."/>
            <person name="Bense V."/>
            <person name="Catcheside P."/>
            <person name="Chovatia M."/>
            <person name="Cooper J."/>
            <person name="Damon W."/>
            <person name="Desjardin D."/>
            <person name="Finy P."/>
            <person name="Geml J."/>
            <person name="Haridas S."/>
            <person name="Hughes K."/>
            <person name="Justo A."/>
            <person name="Karasinski D."/>
            <person name="Kautmanova I."/>
            <person name="Kiss B."/>
            <person name="Kocsube S."/>
            <person name="Kotiranta H."/>
            <person name="LaButti K.M."/>
            <person name="Lechner B.E."/>
            <person name="Liimatainen K."/>
            <person name="Lipzen A."/>
            <person name="Lukacs Z."/>
            <person name="Mihaltcheva S."/>
            <person name="Morgado L.N."/>
            <person name="Niskanen T."/>
            <person name="Noordeloos M.E."/>
            <person name="Ohm R.A."/>
            <person name="Ortiz-Santana B."/>
            <person name="Ovrebo C."/>
            <person name="Racz N."/>
            <person name="Riley R."/>
            <person name="Savchenko A."/>
            <person name="Shiryaev A."/>
            <person name="Soop K."/>
            <person name="Spirin V."/>
            <person name="Szebenyi C."/>
            <person name="Tomsovsky M."/>
            <person name="Tulloss R.E."/>
            <person name="Uehling J."/>
            <person name="Grigoriev I.V."/>
            <person name="Vagvolgyi C."/>
            <person name="Papp T."/>
            <person name="Martin F.M."/>
            <person name="Miettinen O."/>
            <person name="Hibbett D.S."/>
            <person name="Nagy L.G."/>
        </authorList>
    </citation>
    <scope>NUCLEOTIDE SEQUENCE [LARGE SCALE GENOMIC DNA]</scope>
    <source>
        <strain evidence="2 3">CBS 121175</strain>
    </source>
</reference>
<dbReference type="AlphaFoldDB" id="A0A5C3KNN9"/>
<keyword evidence="3" id="KW-1185">Reference proteome</keyword>
<sequence length="162" mass="17785">MDTQIGSREVDQSGTSSDEDDNDNDSSRGRAKPSYGPGLHSTCCLRSCRIWTVNGTGTWLMRGALVRRSKNCLLINSRWRLECPAGEHPSCAYRTAQPEVNSEWNQDVQATAFCKVFDAAKNDGQGGVVDISFIDAPGPDSPVSRPPPSLHYKRRSMLSLPL</sequence>
<evidence type="ECO:0000313" key="3">
    <source>
        <dbReference type="Proteomes" id="UP000307440"/>
    </source>
</evidence>
<accession>A0A5C3KNN9</accession>
<protein>
    <submittedName>
        <fullName evidence="2">Uncharacterized protein</fullName>
    </submittedName>
</protein>
<name>A0A5C3KNN9_COPMA</name>
<feature type="region of interest" description="Disordered" evidence="1">
    <location>
        <begin position="1"/>
        <end position="38"/>
    </location>
</feature>
<evidence type="ECO:0000313" key="2">
    <source>
        <dbReference type="EMBL" id="TFK22060.1"/>
    </source>
</evidence>
<evidence type="ECO:0000256" key="1">
    <source>
        <dbReference type="SAM" id="MobiDB-lite"/>
    </source>
</evidence>
<proteinExistence type="predicted"/>
<dbReference type="EMBL" id="ML210251">
    <property type="protein sequence ID" value="TFK22060.1"/>
    <property type="molecule type" value="Genomic_DNA"/>
</dbReference>
<organism evidence="2 3">
    <name type="scientific">Coprinopsis marcescibilis</name>
    <name type="common">Agaric fungus</name>
    <name type="synonym">Psathyrella marcescibilis</name>
    <dbReference type="NCBI Taxonomy" id="230819"/>
    <lineage>
        <taxon>Eukaryota</taxon>
        <taxon>Fungi</taxon>
        <taxon>Dikarya</taxon>
        <taxon>Basidiomycota</taxon>
        <taxon>Agaricomycotina</taxon>
        <taxon>Agaricomycetes</taxon>
        <taxon>Agaricomycetidae</taxon>
        <taxon>Agaricales</taxon>
        <taxon>Agaricineae</taxon>
        <taxon>Psathyrellaceae</taxon>
        <taxon>Coprinopsis</taxon>
    </lineage>
</organism>
<gene>
    <name evidence="2" type="ORF">FA15DRAFT_53207</name>
</gene>
<dbReference type="Proteomes" id="UP000307440">
    <property type="component" value="Unassembled WGS sequence"/>
</dbReference>